<evidence type="ECO:0000256" key="2">
    <source>
        <dbReference type="ARBA" id="ARBA00013064"/>
    </source>
</evidence>
<dbReference type="PANTHER" id="PTHR10159:SF511">
    <property type="entry name" value="DUAL SPECIFICITY PROTEIN PHOSPHATASE 1"/>
    <property type="match status" value="1"/>
</dbReference>
<dbReference type="InterPro" id="IPR000340">
    <property type="entry name" value="Dual-sp_phosphatase_cat-dom"/>
</dbReference>
<evidence type="ECO:0000313" key="8">
    <source>
        <dbReference type="EnsemblProtists" id="PYU1_T010457"/>
    </source>
</evidence>
<keyword evidence="4" id="KW-0904">Protein phosphatase</keyword>
<dbReference type="Proteomes" id="UP000019132">
    <property type="component" value="Unassembled WGS sequence"/>
</dbReference>
<evidence type="ECO:0000256" key="4">
    <source>
        <dbReference type="ARBA" id="ARBA00022912"/>
    </source>
</evidence>
<dbReference type="PROSITE" id="PS00383">
    <property type="entry name" value="TYR_PHOSPHATASE_1"/>
    <property type="match status" value="1"/>
</dbReference>
<evidence type="ECO:0000259" key="7">
    <source>
        <dbReference type="PROSITE" id="PS50056"/>
    </source>
</evidence>
<evidence type="ECO:0000256" key="1">
    <source>
        <dbReference type="ARBA" id="ARBA00008601"/>
    </source>
</evidence>
<dbReference type="Pfam" id="PF00782">
    <property type="entry name" value="DSPc"/>
    <property type="match status" value="1"/>
</dbReference>
<reference evidence="9" key="1">
    <citation type="journal article" date="2010" name="Genome Biol.">
        <title>Genome sequence of the necrotrophic plant pathogen Pythium ultimum reveals original pathogenicity mechanisms and effector repertoire.</title>
        <authorList>
            <person name="Levesque C.A."/>
            <person name="Brouwer H."/>
            <person name="Cano L."/>
            <person name="Hamilton J.P."/>
            <person name="Holt C."/>
            <person name="Huitema E."/>
            <person name="Raffaele S."/>
            <person name="Robideau G.P."/>
            <person name="Thines M."/>
            <person name="Win J."/>
            <person name="Zerillo M.M."/>
            <person name="Beakes G.W."/>
            <person name="Boore J.L."/>
            <person name="Busam D."/>
            <person name="Dumas B."/>
            <person name="Ferriera S."/>
            <person name="Fuerstenberg S.I."/>
            <person name="Gachon C.M."/>
            <person name="Gaulin E."/>
            <person name="Govers F."/>
            <person name="Grenville-Briggs L."/>
            <person name="Horner N."/>
            <person name="Hostetler J."/>
            <person name="Jiang R.H."/>
            <person name="Johnson J."/>
            <person name="Krajaejun T."/>
            <person name="Lin H."/>
            <person name="Meijer H.J."/>
            <person name="Moore B."/>
            <person name="Morris P."/>
            <person name="Phuntmart V."/>
            <person name="Puiu D."/>
            <person name="Shetty J."/>
            <person name="Stajich J.E."/>
            <person name="Tripathy S."/>
            <person name="Wawra S."/>
            <person name="van West P."/>
            <person name="Whitty B.R."/>
            <person name="Coutinho P.M."/>
            <person name="Henrissat B."/>
            <person name="Martin F."/>
            <person name="Thomas P.D."/>
            <person name="Tyler B.M."/>
            <person name="De Vries R.P."/>
            <person name="Kamoun S."/>
            <person name="Yandell M."/>
            <person name="Tisserat N."/>
            <person name="Buell C.R."/>
        </authorList>
    </citation>
    <scope>NUCLEOTIDE SEQUENCE</scope>
    <source>
        <strain evidence="9">DAOM:BR144</strain>
    </source>
</reference>
<dbReference type="InterPro" id="IPR000387">
    <property type="entry name" value="Tyr_Pase_dom"/>
</dbReference>
<dbReference type="SUPFAM" id="SSF52799">
    <property type="entry name" value="(Phosphotyrosine protein) phosphatases II"/>
    <property type="match status" value="1"/>
</dbReference>
<name>K3WZQ8_GLOUD</name>
<dbReference type="EnsemblProtists" id="PYU1_T010457">
    <property type="protein sequence ID" value="PYU1_T010457"/>
    <property type="gene ID" value="PYU1_G010435"/>
</dbReference>
<sequence>MVEDAAPALILEHLFLGSRAHARDRELLRRLQITHILNVTPPRTTDPAAGVPNFFEKDKSFTYRRCPIFDNKAEDILGVLEGCIAFMDQAKYYGRILVHCNKGVSRSTSMVVAYLMKIKDMSLDDALAFVTKRRSMANPNPSFRQQLQEYGQRLRRVQTSKDKSSGAVRVPRGPQGPSLPPKRHKEDSFLSTGSSIGPQLPPHLMQKEAPSQSEEEQLNGSSAVSGKGGDEKQEEEDTLNPLAISPSLPPSSSKRPQPQSGAASQSKVTIGPQLPPHLMRQEPPLPSEKMQRNGDDVQQNGGEDKDEDETHASRQDEEGEAVNPVVIGASLPPPSSKRQQPQEPESSSPRKKRKDE</sequence>
<reference evidence="9" key="2">
    <citation type="submission" date="2010-04" db="EMBL/GenBank/DDBJ databases">
        <authorList>
            <person name="Buell R."/>
            <person name="Hamilton J."/>
            <person name="Hostetler J."/>
        </authorList>
    </citation>
    <scope>NUCLEOTIDE SEQUENCE [LARGE SCALE GENOMIC DNA]</scope>
    <source>
        <strain evidence="9">DAOM:BR144</strain>
    </source>
</reference>
<dbReference type="InterPro" id="IPR029021">
    <property type="entry name" value="Prot-tyrosine_phosphatase-like"/>
</dbReference>
<accession>K3WZQ8</accession>
<feature type="region of interest" description="Disordered" evidence="5">
    <location>
        <begin position="152"/>
        <end position="356"/>
    </location>
</feature>
<dbReference type="AlphaFoldDB" id="K3WZQ8"/>
<dbReference type="EC" id="3.1.3.48" evidence="2"/>
<dbReference type="InterPro" id="IPR020422">
    <property type="entry name" value="TYR_PHOSPHATASE_DUAL_dom"/>
</dbReference>
<dbReference type="GO" id="GO:0017017">
    <property type="term" value="F:MAP kinase tyrosine/serine/threonine phosphatase activity"/>
    <property type="evidence" value="ECO:0007669"/>
    <property type="project" value="TreeGrafter"/>
</dbReference>
<dbReference type="InParanoid" id="K3WZQ8"/>
<dbReference type="Gene3D" id="3.90.190.10">
    <property type="entry name" value="Protein tyrosine phosphatase superfamily"/>
    <property type="match status" value="1"/>
</dbReference>
<dbReference type="GO" id="GO:0033550">
    <property type="term" value="F:MAP kinase tyrosine phosphatase activity"/>
    <property type="evidence" value="ECO:0007669"/>
    <property type="project" value="TreeGrafter"/>
</dbReference>
<dbReference type="SMART" id="SM00195">
    <property type="entry name" value="DSPc"/>
    <property type="match status" value="1"/>
</dbReference>
<evidence type="ECO:0000259" key="6">
    <source>
        <dbReference type="PROSITE" id="PS50054"/>
    </source>
</evidence>
<protein>
    <recommendedName>
        <fullName evidence="2">protein-tyrosine-phosphatase</fullName>
        <ecNumber evidence="2">3.1.3.48</ecNumber>
    </recommendedName>
</protein>
<dbReference type="GO" id="GO:0008330">
    <property type="term" value="F:protein tyrosine/threonine phosphatase activity"/>
    <property type="evidence" value="ECO:0007669"/>
    <property type="project" value="TreeGrafter"/>
</dbReference>
<dbReference type="OMA" id="RSEGGCH"/>
<dbReference type="FunFam" id="3.90.190.10:FF:000321">
    <property type="entry name" value="Dual specificity protein phosphatase"/>
    <property type="match status" value="1"/>
</dbReference>
<dbReference type="HOGENOM" id="CLU_066781_0_0_1"/>
<comment type="similarity">
    <text evidence="1">Belongs to the protein-tyrosine phosphatase family. Non-receptor class dual specificity subfamily.</text>
</comment>
<dbReference type="eggNOG" id="KOG1716">
    <property type="taxonomic scope" value="Eukaryota"/>
</dbReference>
<dbReference type="InterPro" id="IPR016130">
    <property type="entry name" value="Tyr_Pase_AS"/>
</dbReference>
<dbReference type="EMBL" id="GL376596">
    <property type="status" value="NOT_ANNOTATED_CDS"/>
    <property type="molecule type" value="Genomic_DNA"/>
</dbReference>
<evidence type="ECO:0000256" key="3">
    <source>
        <dbReference type="ARBA" id="ARBA00022801"/>
    </source>
</evidence>
<feature type="compositionally biased region" description="Low complexity" evidence="5">
    <location>
        <begin position="241"/>
        <end position="260"/>
    </location>
</feature>
<feature type="domain" description="Tyrosine-protein phosphatase" evidence="6">
    <location>
        <begin position="6"/>
        <end position="156"/>
    </location>
</feature>
<evidence type="ECO:0000313" key="9">
    <source>
        <dbReference type="Proteomes" id="UP000019132"/>
    </source>
</evidence>
<dbReference type="GO" id="GO:0043409">
    <property type="term" value="P:negative regulation of MAPK cascade"/>
    <property type="evidence" value="ECO:0007669"/>
    <property type="project" value="TreeGrafter"/>
</dbReference>
<dbReference type="CDD" id="cd14498">
    <property type="entry name" value="DSP"/>
    <property type="match status" value="1"/>
</dbReference>
<dbReference type="GO" id="GO:0005737">
    <property type="term" value="C:cytoplasm"/>
    <property type="evidence" value="ECO:0007669"/>
    <property type="project" value="TreeGrafter"/>
</dbReference>
<dbReference type="PROSITE" id="PS50056">
    <property type="entry name" value="TYR_PHOSPHATASE_2"/>
    <property type="match status" value="1"/>
</dbReference>
<dbReference type="STRING" id="431595.K3WZQ8"/>
<feature type="domain" description="Tyrosine specific protein phosphatases" evidence="7">
    <location>
        <begin position="74"/>
        <end position="134"/>
    </location>
</feature>
<dbReference type="VEuPathDB" id="FungiDB:PYU1_G010435"/>
<feature type="compositionally biased region" description="Polar residues" evidence="5">
    <location>
        <begin position="336"/>
        <end position="347"/>
    </location>
</feature>
<keyword evidence="9" id="KW-1185">Reference proteome</keyword>
<organism evidence="8 9">
    <name type="scientific">Globisporangium ultimum (strain ATCC 200006 / CBS 805.95 / DAOM BR144)</name>
    <name type="common">Pythium ultimum</name>
    <dbReference type="NCBI Taxonomy" id="431595"/>
    <lineage>
        <taxon>Eukaryota</taxon>
        <taxon>Sar</taxon>
        <taxon>Stramenopiles</taxon>
        <taxon>Oomycota</taxon>
        <taxon>Peronosporomycetes</taxon>
        <taxon>Pythiales</taxon>
        <taxon>Pythiaceae</taxon>
        <taxon>Globisporangium</taxon>
    </lineage>
</organism>
<proteinExistence type="inferred from homology"/>
<evidence type="ECO:0000256" key="5">
    <source>
        <dbReference type="SAM" id="MobiDB-lite"/>
    </source>
</evidence>
<reference evidence="8" key="3">
    <citation type="submission" date="2015-02" db="UniProtKB">
        <authorList>
            <consortium name="EnsemblProtists"/>
        </authorList>
    </citation>
    <scope>IDENTIFICATION</scope>
    <source>
        <strain evidence="8">DAOM BR144</strain>
    </source>
</reference>
<keyword evidence="3" id="KW-0378">Hydrolase</keyword>
<dbReference type="PROSITE" id="PS50054">
    <property type="entry name" value="TYR_PHOSPHATASE_DUAL"/>
    <property type="match status" value="1"/>
</dbReference>
<dbReference type="PANTHER" id="PTHR10159">
    <property type="entry name" value="DUAL SPECIFICITY PROTEIN PHOSPHATASE"/>
    <property type="match status" value="1"/>
</dbReference>